<dbReference type="Pfam" id="PF03466">
    <property type="entry name" value="LysR_substrate"/>
    <property type="match status" value="1"/>
</dbReference>
<dbReference type="GO" id="GO:0003677">
    <property type="term" value="F:DNA binding"/>
    <property type="evidence" value="ECO:0007669"/>
    <property type="project" value="UniProtKB-KW"/>
</dbReference>
<dbReference type="Gene3D" id="1.10.10.10">
    <property type="entry name" value="Winged helix-like DNA-binding domain superfamily/Winged helix DNA-binding domain"/>
    <property type="match status" value="1"/>
</dbReference>
<dbReference type="RefSeq" id="WP_275689945.1">
    <property type="nucleotide sequence ID" value="NZ_AP019695.1"/>
</dbReference>
<protein>
    <recommendedName>
        <fullName evidence="5">HTH lysR-type domain-containing protein</fullName>
    </recommendedName>
</protein>
<keyword evidence="7" id="KW-1185">Reference proteome</keyword>
<feature type="domain" description="HTH lysR-type" evidence="5">
    <location>
        <begin position="2"/>
        <end position="59"/>
    </location>
</feature>
<dbReference type="InterPro" id="IPR005119">
    <property type="entry name" value="LysR_subst-bd"/>
</dbReference>
<evidence type="ECO:0000313" key="7">
    <source>
        <dbReference type="Proteomes" id="UP000464754"/>
    </source>
</evidence>
<evidence type="ECO:0000256" key="4">
    <source>
        <dbReference type="ARBA" id="ARBA00023163"/>
    </source>
</evidence>
<accession>A0A6N4TGX3</accession>
<evidence type="ECO:0000256" key="2">
    <source>
        <dbReference type="ARBA" id="ARBA00023015"/>
    </source>
</evidence>
<dbReference type="SUPFAM" id="SSF46785">
    <property type="entry name" value="Winged helix' DNA-binding domain"/>
    <property type="match status" value="1"/>
</dbReference>
<dbReference type="Pfam" id="PF00126">
    <property type="entry name" value="HTH_1"/>
    <property type="match status" value="1"/>
</dbReference>
<reference evidence="7" key="1">
    <citation type="submission" date="2019-05" db="EMBL/GenBank/DDBJ databases">
        <title>Complete genome sequencing of Absiella argi strain JCM 30884.</title>
        <authorList>
            <person name="Sakamoto M."/>
            <person name="Murakami T."/>
            <person name="Mori H."/>
        </authorList>
    </citation>
    <scope>NUCLEOTIDE SEQUENCE [LARGE SCALE GENOMIC DNA]</scope>
    <source>
        <strain evidence="7">JCM 30884</strain>
    </source>
</reference>
<dbReference type="InterPro" id="IPR050950">
    <property type="entry name" value="HTH-type_LysR_regulators"/>
</dbReference>
<evidence type="ECO:0000259" key="5">
    <source>
        <dbReference type="PROSITE" id="PS50931"/>
    </source>
</evidence>
<keyword evidence="2" id="KW-0805">Transcription regulation</keyword>
<dbReference type="InterPro" id="IPR036388">
    <property type="entry name" value="WH-like_DNA-bd_sf"/>
</dbReference>
<dbReference type="Gene3D" id="3.40.190.10">
    <property type="entry name" value="Periplasmic binding protein-like II"/>
    <property type="match status" value="1"/>
</dbReference>
<gene>
    <name evidence="6" type="ORF">Aargi30884_08800</name>
</gene>
<keyword evidence="3" id="KW-0238">DNA-binding</keyword>
<organism evidence="6 7">
    <name type="scientific">Amedibacterium intestinale</name>
    <dbReference type="NCBI Taxonomy" id="2583452"/>
    <lineage>
        <taxon>Bacteria</taxon>
        <taxon>Bacillati</taxon>
        <taxon>Bacillota</taxon>
        <taxon>Erysipelotrichia</taxon>
        <taxon>Erysipelotrichales</taxon>
        <taxon>Erysipelotrichaceae</taxon>
        <taxon>Amedibacterium</taxon>
    </lineage>
</organism>
<dbReference type="EMBL" id="AP019695">
    <property type="protein sequence ID" value="BBK21977.1"/>
    <property type="molecule type" value="Genomic_DNA"/>
</dbReference>
<dbReference type="SUPFAM" id="SSF53850">
    <property type="entry name" value="Periplasmic binding protein-like II"/>
    <property type="match status" value="1"/>
</dbReference>
<dbReference type="GO" id="GO:0005829">
    <property type="term" value="C:cytosol"/>
    <property type="evidence" value="ECO:0007669"/>
    <property type="project" value="TreeGrafter"/>
</dbReference>
<dbReference type="InterPro" id="IPR000847">
    <property type="entry name" value="LysR_HTH_N"/>
</dbReference>
<sequence length="200" mass="22917">MFELRVLQYFLTVAREQNITKAAEALHITQPTLSRQLMQMEKELGKQLLVRGTHRIELTSEGMLLRRRAEELLDLANKTEKEIREDTENISGEIFIGSGEMEAFRLLASVMKDFSQKYPGVKFNVFSGTADDIKERINNGLIDIALLSVPVEISNFEFIRMKEKDRWGIVMPIHDPLASKEVITQEDLIGKKLLVLVENL</sequence>
<dbReference type="PANTHER" id="PTHR30419:SF8">
    <property type="entry name" value="NITROGEN ASSIMILATION TRANSCRIPTIONAL ACTIVATOR-RELATED"/>
    <property type="match status" value="1"/>
</dbReference>
<dbReference type="CDD" id="cd05466">
    <property type="entry name" value="PBP2_LTTR_substrate"/>
    <property type="match status" value="1"/>
</dbReference>
<keyword evidence="4" id="KW-0804">Transcription</keyword>
<dbReference type="AlphaFoldDB" id="A0A6N4TGX3"/>
<dbReference type="PRINTS" id="PR00039">
    <property type="entry name" value="HTHLYSR"/>
</dbReference>
<proteinExistence type="inferred from homology"/>
<comment type="similarity">
    <text evidence="1">Belongs to the LysR transcriptional regulatory family.</text>
</comment>
<dbReference type="GO" id="GO:0003700">
    <property type="term" value="F:DNA-binding transcription factor activity"/>
    <property type="evidence" value="ECO:0007669"/>
    <property type="project" value="InterPro"/>
</dbReference>
<dbReference type="PROSITE" id="PS50931">
    <property type="entry name" value="HTH_LYSR"/>
    <property type="match status" value="1"/>
</dbReference>
<dbReference type="PANTHER" id="PTHR30419">
    <property type="entry name" value="HTH-TYPE TRANSCRIPTIONAL REGULATOR YBHD"/>
    <property type="match status" value="1"/>
</dbReference>
<dbReference type="FunFam" id="1.10.10.10:FF:000001">
    <property type="entry name" value="LysR family transcriptional regulator"/>
    <property type="match status" value="1"/>
</dbReference>
<name>A0A6N4TGX3_9FIRM</name>
<evidence type="ECO:0000313" key="6">
    <source>
        <dbReference type="EMBL" id="BBK21977.1"/>
    </source>
</evidence>
<dbReference type="Proteomes" id="UP000464754">
    <property type="component" value="Chromosome"/>
</dbReference>
<evidence type="ECO:0000256" key="3">
    <source>
        <dbReference type="ARBA" id="ARBA00023125"/>
    </source>
</evidence>
<dbReference type="InterPro" id="IPR036390">
    <property type="entry name" value="WH_DNA-bd_sf"/>
</dbReference>
<dbReference type="KEGG" id="aarg:Aargi30884_08800"/>
<evidence type="ECO:0000256" key="1">
    <source>
        <dbReference type="ARBA" id="ARBA00009437"/>
    </source>
</evidence>